<comment type="caution">
    <text evidence="1">The sequence shown here is derived from an EMBL/GenBank/DDBJ whole genome shotgun (WGS) entry which is preliminary data.</text>
</comment>
<dbReference type="Pfam" id="PF10117">
    <property type="entry name" value="McrBC"/>
    <property type="match status" value="1"/>
</dbReference>
<dbReference type="RefSeq" id="WP_005668062.1">
    <property type="nucleotide sequence ID" value="NZ_JH992924.1"/>
</dbReference>
<proteinExistence type="predicted"/>
<dbReference type="OrthoDB" id="307209at2"/>
<protein>
    <recommendedName>
        <fullName evidence="3">Restriction endonuclease</fullName>
    </recommendedName>
</protein>
<dbReference type="PANTHER" id="PTHR38733:SF1">
    <property type="entry name" value="TYPE IV METHYL-DIRECTED RESTRICTION ENZYME ECOKMCRBC"/>
    <property type="match status" value="1"/>
</dbReference>
<evidence type="ECO:0008006" key="3">
    <source>
        <dbReference type="Google" id="ProtNLM"/>
    </source>
</evidence>
<organism evidence="1 2">
    <name type="scientific">Massilia timonae CCUG 45783</name>
    <dbReference type="NCBI Taxonomy" id="883126"/>
    <lineage>
        <taxon>Bacteria</taxon>
        <taxon>Pseudomonadati</taxon>
        <taxon>Pseudomonadota</taxon>
        <taxon>Betaproteobacteria</taxon>
        <taxon>Burkholderiales</taxon>
        <taxon>Oxalobacteraceae</taxon>
        <taxon>Telluria group</taxon>
        <taxon>Massilia</taxon>
    </lineage>
</organism>
<dbReference type="InterPro" id="IPR019292">
    <property type="entry name" value="McrC"/>
</dbReference>
<dbReference type="EMBL" id="AGZI01000041">
    <property type="protein sequence ID" value="EKU81364.1"/>
    <property type="molecule type" value="Genomic_DNA"/>
</dbReference>
<evidence type="ECO:0000313" key="1">
    <source>
        <dbReference type="EMBL" id="EKU81364.1"/>
    </source>
</evidence>
<gene>
    <name evidence="1" type="ORF">HMPREF9710_03204</name>
</gene>
<name>K9D9I7_9BURK</name>
<dbReference type="HOGENOM" id="CLU_048696_0_1_4"/>
<dbReference type="AlphaFoldDB" id="K9D9I7"/>
<dbReference type="Proteomes" id="UP000009874">
    <property type="component" value="Unassembled WGS sequence"/>
</dbReference>
<dbReference type="PANTHER" id="PTHR38733">
    <property type="entry name" value="PROTEIN MCRC"/>
    <property type="match status" value="1"/>
</dbReference>
<evidence type="ECO:0000313" key="2">
    <source>
        <dbReference type="Proteomes" id="UP000009874"/>
    </source>
</evidence>
<dbReference type="eggNOG" id="COG4268">
    <property type="taxonomic scope" value="Bacteria"/>
</dbReference>
<keyword evidence="2" id="KW-1185">Reference proteome</keyword>
<sequence>MAEYCLREFGLMVQGVREDDSMDVCGIASPAAWKFFESLAFSGAKEDRFIEIARHAGGKALRVKNFVGVIGAPDGTQVEILPKTSEGAQDLGSTRDMLWKMLGAVENLHHLETTQAQLRLRDAPMTEALMSVFLDHVAALGRRGIRRDYERVEEEERFLRGRLRVARQMQTPPGRQHLFPIEYDLFSENRAENRLLHAALLKVARTSKTPKNQRLARELRHSFGAVPASVSHQADFAAWRTGRDMVHYQPVLPWIRLILNRQCPFSLRDQHAGVSFLFPMEKLFEKYVAKVLERRLASLRIAVHTHVRTRYLAEAPQAFQLKPDLILSRAGEWLAVLDTKWKLIDRRNAYADGSEDPKAGIAQSDMYQLFAYGHKYLGGEGRLALIFPKWTGFAEPLPPFRLGDKLWLEVIPFDLGSDACVLGKELLGIAL</sequence>
<reference evidence="1 2" key="1">
    <citation type="submission" date="2012-09" db="EMBL/GenBank/DDBJ databases">
        <title>The Genome Sequence of Massilia timonae CCUG 45783.</title>
        <authorList>
            <consortium name="The Broad Institute Genome Sequencing Platform"/>
            <person name="Earl A."/>
            <person name="Ward D."/>
            <person name="Feldgarden M."/>
            <person name="Gevers D."/>
            <person name="Huys G."/>
            <person name="Walker B."/>
            <person name="Young S.K."/>
            <person name="Zeng Q."/>
            <person name="Gargeya S."/>
            <person name="Fitzgerald M."/>
            <person name="Haas B."/>
            <person name="Abouelleil A."/>
            <person name="Alvarado L."/>
            <person name="Arachchi H.M."/>
            <person name="Berlin A.M."/>
            <person name="Chapman S.B."/>
            <person name="Goldberg J."/>
            <person name="Griggs A."/>
            <person name="Gujja S."/>
            <person name="Hansen M."/>
            <person name="Howarth C."/>
            <person name="Imamovic A."/>
            <person name="Larimer J."/>
            <person name="McCowen C."/>
            <person name="Montmayeur A."/>
            <person name="Murphy C."/>
            <person name="Neiman D."/>
            <person name="Pearson M."/>
            <person name="Priest M."/>
            <person name="Roberts A."/>
            <person name="Saif S."/>
            <person name="Shea T."/>
            <person name="Sisk P."/>
            <person name="Sykes S."/>
            <person name="Wortman J."/>
            <person name="Nusbaum C."/>
            <person name="Birren B."/>
        </authorList>
    </citation>
    <scope>NUCLEOTIDE SEQUENCE [LARGE SCALE GENOMIC DNA]</scope>
    <source>
        <strain evidence="1 2">CCUG 45783</strain>
    </source>
</reference>
<accession>K9D9I7</accession>
<dbReference type="PATRIC" id="fig|883126.3.peg.3227"/>